<protein>
    <recommendedName>
        <fullName evidence="2">(S)-ureidoglycine aminohydrolase cupin domain-containing protein</fullName>
    </recommendedName>
</protein>
<gene>
    <name evidence="3" type="ORF">STSP_26960</name>
</gene>
<dbReference type="Gene3D" id="2.60.120.10">
    <property type="entry name" value="Jelly Rolls"/>
    <property type="match status" value="1"/>
</dbReference>
<dbReference type="RefSeq" id="WP_067276459.1">
    <property type="nucleotide sequence ID" value="NZ_LOHS01000071.1"/>
</dbReference>
<dbReference type="PANTHER" id="PTHR40943:SF1">
    <property type="entry name" value="CYTOPLASMIC PROTEIN"/>
    <property type="match status" value="1"/>
</dbReference>
<evidence type="ECO:0000313" key="3">
    <source>
        <dbReference type="EMBL" id="OAH13978.1"/>
    </source>
</evidence>
<name>A0A177HV24_9ACTN</name>
<feature type="domain" description="(S)-ureidoglycine aminohydrolase cupin" evidence="2">
    <location>
        <begin position="43"/>
        <end position="116"/>
    </location>
</feature>
<evidence type="ECO:0000259" key="2">
    <source>
        <dbReference type="Pfam" id="PF05899"/>
    </source>
</evidence>
<comment type="caution">
    <text evidence="3">The sequence shown here is derived from an EMBL/GenBank/DDBJ whole genome shotgun (WGS) entry which is preliminary data.</text>
</comment>
<feature type="region of interest" description="Disordered" evidence="1">
    <location>
        <begin position="1"/>
        <end position="36"/>
    </location>
</feature>
<evidence type="ECO:0000313" key="4">
    <source>
        <dbReference type="Proteomes" id="UP000077381"/>
    </source>
</evidence>
<feature type="compositionally biased region" description="Polar residues" evidence="1">
    <location>
        <begin position="1"/>
        <end position="12"/>
    </location>
</feature>
<proteinExistence type="predicted"/>
<dbReference type="PANTHER" id="PTHR40943">
    <property type="entry name" value="CYTOPLASMIC PROTEIN-RELATED"/>
    <property type="match status" value="1"/>
</dbReference>
<dbReference type="InterPro" id="IPR014710">
    <property type="entry name" value="RmlC-like_jellyroll"/>
</dbReference>
<dbReference type="InterPro" id="IPR008579">
    <property type="entry name" value="UGlyAH_Cupin_dom"/>
</dbReference>
<accession>A0A177HV24</accession>
<organism evidence="3 4">
    <name type="scientific">Streptomyces jeddahensis</name>
    <dbReference type="NCBI Taxonomy" id="1716141"/>
    <lineage>
        <taxon>Bacteria</taxon>
        <taxon>Bacillati</taxon>
        <taxon>Actinomycetota</taxon>
        <taxon>Actinomycetes</taxon>
        <taxon>Kitasatosporales</taxon>
        <taxon>Streptomycetaceae</taxon>
        <taxon>Streptomyces</taxon>
    </lineage>
</organism>
<keyword evidence="4" id="KW-1185">Reference proteome</keyword>
<dbReference type="AlphaFoldDB" id="A0A177HV24"/>
<sequence length="120" mass="13187">MTISLNAGSLSSAELEDKKELAPPTAAPLGGPMQTRSRRIFTSDDDRIISGTWECEPGESAWDFSDRGEVIHVLSGRMTCEEKNGTTTEVGPGTTAVFPIGWQGTWTIHETLRKVFVIYR</sequence>
<reference evidence="3 4" key="1">
    <citation type="submission" date="2015-12" db="EMBL/GenBank/DDBJ databases">
        <title>Genome sequence of Streptomyces sp. G25.</title>
        <authorList>
            <person name="Poehlein A."/>
            <person name="Roettig A."/>
            <person name="Hiessl S."/>
            <person name="Hauschild P."/>
            <person name="Schauer J."/>
            <person name="Madkour M.H."/>
            <person name="Al-Ansari A.M."/>
            <person name="Almakishah N.H."/>
            <person name="Steinbuechel A."/>
            <person name="Daniel R."/>
        </authorList>
    </citation>
    <scope>NUCLEOTIDE SEQUENCE [LARGE SCALE GENOMIC DNA]</scope>
    <source>
        <strain evidence="4">G25(2015)</strain>
    </source>
</reference>
<dbReference type="Pfam" id="PF05899">
    <property type="entry name" value="Cupin_3"/>
    <property type="match status" value="1"/>
</dbReference>
<dbReference type="EMBL" id="LOHS01000071">
    <property type="protein sequence ID" value="OAH13978.1"/>
    <property type="molecule type" value="Genomic_DNA"/>
</dbReference>
<dbReference type="PATRIC" id="fig|1716141.3.peg.2840"/>
<dbReference type="Proteomes" id="UP000077381">
    <property type="component" value="Unassembled WGS sequence"/>
</dbReference>
<evidence type="ECO:0000256" key="1">
    <source>
        <dbReference type="SAM" id="MobiDB-lite"/>
    </source>
</evidence>
<dbReference type="SUPFAM" id="SSF51182">
    <property type="entry name" value="RmlC-like cupins"/>
    <property type="match status" value="1"/>
</dbReference>
<feature type="compositionally biased region" description="Low complexity" evidence="1">
    <location>
        <begin position="22"/>
        <end position="32"/>
    </location>
</feature>
<dbReference type="STRING" id="1716141.STSP_26960"/>
<dbReference type="InterPro" id="IPR011051">
    <property type="entry name" value="RmlC_Cupin_sf"/>
</dbReference>
<dbReference type="OrthoDB" id="9799053at2"/>